<feature type="non-terminal residue" evidence="9">
    <location>
        <position position="106"/>
    </location>
</feature>
<dbReference type="GeneID" id="102805541"/>
<keyword evidence="3" id="KW-0677">Repeat</keyword>
<dbReference type="Pfam" id="PF08216">
    <property type="entry name" value="CTNNBL"/>
    <property type="match status" value="1"/>
</dbReference>
<comment type="subcellular location">
    <subcellularLocation>
        <location evidence="1">Nucleus</location>
    </subcellularLocation>
</comment>
<dbReference type="SMART" id="SM01156">
    <property type="entry name" value="DUF1716"/>
    <property type="match status" value="1"/>
</dbReference>
<evidence type="ECO:0000256" key="1">
    <source>
        <dbReference type="ARBA" id="ARBA00004123"/>
    </source>
</evidence>
<evidence type="ECO:0000259" key="7">
    <source>
        <dbReference type="SMART" id="SM01156"/>
    </source>
</evidence>
<feature type="domain" description="Beta-catenin-like protein 1 N-terminal" evidence="7">
    <location>
        <begin position="55"/>
        <end position="106"/>
    </location>
</feature>
<dbReference type="PANTHER" id="PTHR14978:SF0">
    <property type="entry name" value="BETA-CATENIN-LIKE PROTEIN 1"/>
    <property type="match status" value="1"/>
</dbReference>
<dbReference type="Gene3D" id="1.25.10.10">
    <property type="entry name" value="Leucine-rich Repeat Variant"/>
    <property type="match status" value="1"/>
</dbReference>
<evidence type="ECO:0000313" key="9">
    <source>
        <dbReference type="RefSeq" id="XP_006816445.1"/>
    </source>
</evidence>
<reference evidence="9" key="1">
    <citation type="submission" date="2025-08" db="UniProtKB">
        <authorList>
            <consortium name="RefSeq"/>
        </authorList>
    </citation>
    <scope>IDENTIFICATION</scope>
    <source>
        <tissue evidence="9">Testes</tissue>
    </source>
</reference>
<dbReference type="PANTHER" id="PTHR14978">
    <property type="entry name" value="BETA-CATENIN-LIKE PROTEIN 1 NUCLEAR ASSOCIATED PROTEIN"/>
    <property type="match status" value="1"/>
</dbReference>
<name>A0ABM0M8V4_SACKO</name>
<evidence type="ECO:0000256" key="5">
    <source>
        <dbReference type="ARBA" id="ARBA00023242"/>
    </source>
</evidence>
<dbReference type="InterPro" id="IPR013180">
    <property type="entry name" value="CTNNBL1_N"/>
</dbReference>
<protein>
    <submittedName>
        <fullName evidence="9">Beta-catenin-like protein 1-like</fullName>
    </submittedName>
</protein>
<keyword evidence="2" id="KW-0597">Phosphoprotein</keyword>
<evidence type="ECO:0000256" key="4">
    <source>
        <dbReference type="ARBA" id="ARBA00023054"/>
    </source>
</evidence>
<evidence type="ECO:0000256" key="6">
    <source>
        <dbReference type="SAM" id="MobiDB-lite"/>
    </source>
</evidence>
<dbReference type="Proteomes" id="UP000694865">
    <property type="component" value="Unplaced"/>
</dbReference>
<evidence type="ECO:0000256" key="2">
    <source>
        <dbReference type="ARBA" id="ARBA00022553"/>
    </source>
</evidence>
<keyword evidence="5" id="KW-0539">Nucleus</keyword>
<dbReference type="RefSeq" id="XP_006816445.1">
    <property type="nucleotide sequence ID" value="XM_006816382.1"/>
</dbReference>
<sequence length="106" mass="12508">MDVVELLAFQPDKPHLKRKREENGKGNEAFPQKSRPSDRRLKASNYDAQPETGISEEEKERIMKLLDEEPEAEVLDETSLRRLLLSFEKKVLRNQEMRIKYPDQPE</sequence>
<organism evidence="8 9">
    <name type="scientific">Saccoglossus kowalevskii</name>
    <name type="common">Acorn worm</name>
    <dbReference type="NCBI Taxonomy" id="10224"/>
    <lineage>
        <taxon>Eukaryota</taxon>
        <taxon>Metazoa</taxon>
        <taxon>Hemichordata</taxon>
        <taxon>Enteropneusta</taxon>
        <taxon>Harrimaniidae</taxon>
        <taxon>Saccoglossus</taxon>
    </lineage>
</organism>
<keyword evidence="4" id="KW-0175">Coiled coil</keyword>
<feature type="region of interest" description="Disordered" evidence="6">
    <location>
        <begin position="10"/>
        <end position="57"/>
    </location>
</feature>
<gene>
    <name evidence="9" type="primary">LOC102805541</name>
</gene>
<evidence type="ECO:0000313" key="8">
    <source>
        <dbReference type="Proteomes" id="UP000694865"/>
    </source>
</evidence>
<dbReference type="InterPro" id="IPR039678">
    <property type="entry name" value="CTNNBL1"/>
</dbReference>
<proteinExistence type="predicted"/>
<dbReference type="InterPro" id="IPR011989">
    <property type="entry name" value="ARM-like"/>
</dbReference>
<accession>A0ABM0M8V4</accession>
<keyword evidence="8" id="KW-1185">Reference proteome</keyword>
<evidence type="ECO:0000256" key="3">
    <source>
        <dbReference type="ARBA" id="ARBA00022737"/>
    </source>
</evidence>